<evidence type="ECO:0000313" key="13">
    <source>
        <dbReference type="Proteomes" id="UP000324800"/>
    </source>
</evidence>
<keyword evidence="3" id="KW-0547">Nucleotide-binding</keyword>
<organism evidence="12 13">
    <name type="scientific">Streblomastix strix</name>
    <dbReference type="NCBI Taxonomy" id="222440"/>
    <lineage>
        <taxon>Eukaryota</taxon>
        <taxon>Metamonada</taxon>
        <taxon>Preaxostyla</taxon>
        <taxon>Oxymonadida</taxon>
        <taxon>Streblomastigidae</taxon>
        <taxon>Streblomastix</taxon>
    </lineage>
</organism>
<dbReference type="CDD" id="cd18791">
    <property type="entry name" value="SF2_C_RHA"/>
    <property type="match status" value="1"/>
</dbReference>
<dbReference type="FunFam" id="3.40.50.300:FF:000007">
    <property type="entry name" value="Pre-mRNA-splicing factor ATP-dependent RNA helicase"/>
    <property type="match status" value="1"/>
</dbReference>
<dbReference type="GO" id="GO:0005524">
    <property type="term" value="F:ATP binding"/>
    <property type="evidence" value="ECO:0007669"/>
    <property type="project" value="UniProtKB-KW"/>
</dbReference>
<dbReference type="PANTHER" id="PTHR18934:SF109">
    <property type="entry name" value="ATP-DEPENDENT RNA HELICASE DHX15 HOMOLOG"/>
    <property type="match status" value="1"/>
</dbReference>
<dbReference type="SUPFAM" id="SSF52540">
    <property type="entry name" value="P-loop containing nucleoside triphosphate hydrolases"/>
    <property type="match status" value="1"/>
</dbReference>
<dbReference type="PROSITE" id="PS00690">
    <property type="entry name" value="DEAH_ATP_HELICASE"/>
    <property type="match status" value="1"/>
</dbReference>
<dbReference type="Pfam" id="PF00270">
    <property type="entry name" value="DEAD"/>
    <property type="match status" value="1"/>
</dbReference>
<dbReference type="PROSITE" id="PS51192">
    <property type="entry name" value="HELICASE_ATP_BIND_1"/>
    <property type="match status" value="1"/>
</dbReference>
<dbReference type="InterPro" id="IPR007502">
    <property type="entry name" value="Helicase-assoc_dom"/>
</dbReference>
<dbReference type="EC" id="3.6.4.13" evidence="1"/>
<dbReference type="Pfam" id="PF00271">
    <property type="entry name" value="Helicase_C"/>
    <property type="match status" value="1"/>
</dbReference>
<dbReference type="InterPro" id="IPR011545">
    <property type="entry name" value="DEAD/DEAH_box_helicase_dom"/>
</dbReference>
<dbReference type="InterPro" id="IPR003593">
    <property type="entry name" value="AAA+_ATPase"/>
</dbReference>
<dbReference type="GO" id="GO:0016787">
    <property type="term" value="F:hydrolase activity"/>
    <property type="evidence" value="ECO:0007669"/>
    <property type="project" value="UniProtKB-KW"/>
</dbReference>
<keyword evidence="5 12" id="KW-0347">Helicase</keyword>
<feature type="domain" description="Helicase ATP-binding" evidence="10">
    <location>
        <begin position="172"/>
        <end position="336"/>
    </location>
</feature>
<dbReference type="Pfam" id="PF04408">
    <property type="entry name" value="WHD_HA2"/>
    <property type="match status" value="1"/>
</dbReference>
<dbReference type="InterPro" id="IPR001650">
    <property type="entry name" value="Helicase_C-like"/>
</dbReference>
<evidence type="ECO:0000256" key="8">
    <source>
        <dbReference type="ARBA" id="ARBA00024333"/>
    </source>
</evidence>
<evidence type="ECO:0000256" key="6">
    <source>
        <dbReference type="ARBA" id="ARBA00022840"/>
    </source>
</evidence>
<dbReference type="SMART" id="SM00490">
    <property type="entry name" value="HELICc"/>
    <property type="match status" value="1"/>
</dbReference>
<evidence type="ECO:0000313" key="12">
    <source>
        <dbReference type="EMBL" id="KAA6377638.1"/>
    </source>
</evidence>
<keyword evidence="2" id="KW-0507">mRNA processing</keyword>
<dbReference type="SMART" id="SM00487">
    <property type="entry name" value="DEXDc"/>
    <property type="match status" value="1"/>
</dbReference>
<reference evidence="12 13" key="1">
    <citation type="submission" date="2019-03" db="EMBL/GenBank/DDBJ databases">
        <title>Single cell metagenomics reveals metabolic interactions within the superorganism composed of flagellate Streblomastix strix and complex community of Bacteroidetes bacteria on its surface.</title>
        <authorList>
            <person name="Treitli S.C."/>
            <person name="Kolisko M."/>
            <person name="Husnik F."/>
            <person name="Keeling P."/>
            <person name="Hampl V."/>
        </authorList>
    </citation>
    <scope>NUCLEOTIDE SEQUENCE [LARGE SCALE GENOMIC DNA]</scope>
    <source>
        <strain evidence="12">ST1C</strain>
    </source>
</reference>
<dbReference type="GO" id="GO:0008380">
    <property type="term" value="P:RNA splicing"/>
    <property type="evidence" value="ECO:0007669"/>
    <property type="project" value="UniProtKB-KW"/>
</dbReference>
<dbReference type="InterPro" id="IPR027417">
    <property type="entry name" value="P-loop_NTPase"/>
</dbReference>
<dbReference type="GO" id="GO:0003724">
    <property type="term" value="F:RNA helicase activity"/>
    <property type="evidence" value="ECO:0007669"/>
    <property type="project" value="UniProtKB-EC"/>
</dbReference>
<dbReference type="PANTHER" id="PTHR18934">
    <property type="entry name" value="ATP-DEPENDENT RNA HELICASE"/>
    <property type="match status" value="1"/>
</dbReference>
<dbReference type="Gene3D" id="3.40.50.300">
    <property type="entry name" value="P-loop containing nucleotide triphosphate hydrolases"/>
    <property type="match status" value="2"/>
</dbReference>
<dbReference type="SMART" id="SM00382">
    <property type="entry name" value="AAA"/>
    <property type="match status" value="1"/>
</dbReference>
<dbReference type="EMBL" id="SNRW01009678">
    <property type="protein sequence ID" value="KAA6377638.1"/>
    <property type="molecule type" value="Genomic_DNA"/>
</dbReference>
<dbReference type="OrthoDB" id="10253254at2759"/>
<dbReference type="Gene3D" id="1.20.120.1080">
    <property type="match status" value="1"/>
</dbReference>
<evidence type="ECO:0000259" key="11">
    <source>
        <dbReference type="PROSITE" id="PS51194"/>
    </source>
</evidence>
<evidence type="ECO:0000256" key="3">
    <source>
        <dbReference type="ARBA" id="ARBA00022741"/>
    </source>
</evidence>
<dbReference type="GO" id="GO:0003723">
    <property type="term" value="F:RNA binding"/>
    <property type="evidence" value="ECO:0007669"/>
    <property type="project" value="TreeGrafter"/>
</dbReference>
<sequence>MSLFGNTNAPPISNPGQFIPLPYNQYPQQPNINQWPNQQVQWGQQVQNIPMQANNWGVQPQPQQPPAPTLGFQQTVSNTWNNQNWGQTAQAPPVTIKQNPWNQQIPSQQNPWGIIAPIPASTQKQSSSPSNPWNTSNPYFNPWTLRPYSTRYYTILEKRTKLPVYEHKKDFSEKFKDNRIVILVGETGSGKTTQIPQFLVEMGYTRDGKMVGCTQPRRVAAMSVARRVSEEMDVKLGEEVGYNIRFEDKTSDKTFLKYLTDGMLLREAMTDPLLSKYSVLILDEAHERTLNTDILFGIIKQIMEKRKDLKLVVMSATLDATKFCSYFDDAPLVKVPGRLHPVEVFYVKEPEPDYLQAAIHTAAQIHVLEGPGDILVFLTGEEEIEDACIKIKERIAELSADNTDEEVPEAVVIPLYSSLPPDMQQKIFDDPPAPRRKGGKPGRKIIIATNIAETSLTIDGIVYVVDPGFSKQKVYNPRTRVESLLPTPISKASAQQRAGRAGRTKPGKCYRLYTETEYNKLLDNTYPEITRTSLRSVVLELLRIGVKDLVHFDFMDPPATLMITIAIEELHYLGALSDKLELTTDGELMSEFPMDPQMARVLVSAPRFGCSSECLTIIAMLSVPNCFMRPREKSRLADAAKDNFRDLKSDHLTLLNVFHAWASEENSGRRDWCYSNFINSRVMVNAENVRNQLLRIMNRLQLQVNSPDFNSPTYYQSIRKALSAGFFMQVAHLEKTGHYITARDRQVVYLHPST</sequence>
<proteinExistence type="inferred from homology"/>
<evidence type="ECO:0000256" key="5">
    <source>
        <dbReference type="ARBA" id="ARBA00022806"/>
    </source>
</evidence>
<keyword evidence="6" id="KW-0067">ATP-binding</keyword>
<evidence type="ECO:0000256" key="4">
    <source>
        <dbReference type="ARBA" id="ARBA00022801"/>
    </source>
</evidence>
<evidence type="ECO:0000256" key="9">
    <source>
        <dbReference type="ARBA" id="ARBA00047984"/>
    </source>
</evidence>
<dbReference type="InterPro" id="IPR014001">
    <property type="entry name" value="Helicase_ATP-bd"/>
</dbReference>
<dbReference type="Proteomes" id="UP000324800">
    <property type="component" value="Unassembled WGS sequence"/>
</dbReference>
<dbReference type="GO" id="GO:0006397">
    <property type="term" value="P:mRNA processing"/>
    <property type="evidence" value="ECO:0007669"/>
    <property type="project" value="UniProtKB-KW"/>
</dbReference>
<evidence type="ECO:0000259" key="10">
    <source>
        <dbReference type="PROSITE" id="PS51192"/>
    </source>
</evidence>
<dbReference type="SMART" id="SM00847">
    <property type="entry name" value="HA2"/>
    <property type="match status" value="1"/>
</dbReference>
<feature type="domain" description="Helicase C-terminal" evidence="11">
    <location>
        <begin position="361"/>
        <end position="545"/>
    </location>
</feature>
<dbReference type="CDD" id="cd17973">
    <property type="entry name" value="DEXHc_DHX15"/>
    <property type="match status" value="1"/>
</dbReference>
<evidence type="ECO:0000256" key="2">
    <source>
        <dbReference type="ARBA" id="ARBA00022664"/>
    </source>
</evidence>
<keyword evidence="4" id="KW-0378">Hydrolase</keyword>
<gene>
    <name evidence="12" type="ORF">EZS28_026836</name>
</gene>
<protein>
    <recommendedName>
        <fullName evidence="1">RNA helicase</fullName>
        <ecNumber evidence="1">3.6.4.13</ecNumber>
    </recommendedName>
</protein>
<dbReference type="InterPro" id="IPR002464">
    <property type="entry name" value="DNA/RNA_helicase_DEAH_CS"/>
</dbReference>
<comment type="similarity">
    <text evidence="8">Belongs to the DEAD box helicase family. DEAH subfamily. DDX15/PRP43 sub-subfamily.</text>
</comment>
<dbReference type="InterPro" id="IPR044756">
    <property type="entry name" value="DHX15_DEXHc"/>
</dbReference>
<dbReference type="FunFam" id="3.40.50.300:FF:001148">
    <property type="entry name" value="Pre-mRNA-splicing factor ATP-dependent RNA helicase DHX15/PRP43"/>
    <property type="match status" value="1"/>
</dbReference>
<name>A0A5J4V4H5_9EUKA</name>
<dbReference type="PROSITE" id="PS51194">
    <property type="entry name" value="HELICASE_CTER"/>
    <property type="match status" value="1"/>
</dbReference>
<evidence type="ECO:0000256" key="1">
    <source>
        <dbReference type="ARBA" id="ARBA00012552"/>
    </source>
</evidence>
<comment type="catalytic activity">
    <reaction evidence="9">
        <text>ATP + H2O = ADP + phosphate + H(+)</text>
        <dbReference type="Rhea" id="RHEA:13065"/>
        <dbReference type="ChEBI" id="CHEBI:15377"/>
        <dbReference type="ChEBI" id="CHEBI:15378"/>
        <dbReference type="ChEBI" id="CHEBI:30616"/>
        <dbReference type="ChEBI" id="CHEBI:43474"/>
        <dbReference type="ChEBI" id="CHEBI:456216"/>
        <dbReference type="EC" id="3.6.4.13"/>
    </reaction>
</comment>
<accession>A0A5J4V4H5</accession>
<comment type="caution">
    <text evidence="12">The sequence shown here is derived from an EMBL/GenBank/DDBJ whole genome shotgun (WGS) entry which is preliminary data.</text>
</comment>
<dbReference type="AlphaFoldDB" id="A0A5J4V4H5"/>
<keyword evidence="7" id="KW-0508">mRNA splicing</keyword>
<dbReference type="InterPro" id="IPR048333">
    <property type="entry name" value="HA2_WH"/>
</dbReference>
<dbReference type="Pfam" id="PF21010">
    <property type="entry name" value="HA2_C"/>
    <property type="match status" value="1"/>
</dbReference>
<evidence type="ECO:0000256" key="7">
    <source>
        <dbReference type="ARBA" id="ARBA00023187"/>
    </source>
</evidence>